<protein>
    <submittedName>
        <fullName evidence="3">AAA family ATPase</fullName>
    </submittedName>
</protein>
<organism evidence="3 4">
    <name type="scientific">Azohydromonas lata</name>
    <dbReference type="NCBI Taxonomy" id="45677"/>
    <lineage>
        <taxon>Bacteria</taxon>
        <taxon>Pseudomonadati</taxon>
        <taxon>Pseudomonadota</taxon>
        <taxon>Betaproteobacteria</taxon>
        <taxon>Burkholderiales</taxon>
        <taxon>Sphaerotilaceae</taxon>
        <taxon>Azohydromonas</taxon>
    </lineage>
</organism>
<dbReference type="PANTHER" id="PTHR13696:SF98">
    <property type="entry name" value="PLASMID PARTITION PROTEIN A"/>
    <property type="match status" value="1"/>
</dbReference>
<name>A0ABU5IM77_9BURK</name>
<dbReference type="CDD" id="cd02042">
    <property type="entry name" value="ParAB_family"/>
    <property type="match status" value="1"/>
</dbReference>
<feature type="region of interest" description="Disordered" evidence="1">
    <location>
        <begin position="1"/>
        <end position="21"/>
    </location>
</feature>
<evidence type="ECO:0000313" key="3">
    <source>
        <dbReference type="EMBL" id="MDZ5459995.1"/>
    </source>
</evidence>
<dbReference type="SUPFAM" id="SSF52540">
    <property type="entry name" value="P-loop containing nucleoside triphosphate hydrolases"/>
    <property type="match status" value="1"/>
</dbReference>
<dbReference type="InterPro" id="IPR027417">
    <property type="entry name" value="P-loop_NTPase"/>
</dbReference>
<evidence type="ECO:0000256" key="1">
    <source>
        <dbReference type="SAM" id="MobiDB-lite"/>
    </source>
</evidence>
<reference evidence="3 4" key="1">
    <citation type="submission" date="2023-11" db="EMBL/GenBank/DDBJ databases">
        <title>Draft genome of Azohydromonas lata strain H1 (DSM1123), a polyhydroxyalkanoate producer.</title>
        <authorList>
            <person name="Traversa D."/>
            <person name="D'Addabbo P."/>
            <person name="Pazzani C."/>
            <person name="Manzari C."/>
            <person name="Chiara M."/>
            <person name="Scrascia M."/>
        </authorList>
    </citation>
    <scope>NUCLEOTIDE SEQUENCE [LARGE SCALE GENOMIC DNA]</scope>
    <source>
        <strain evidence="3 4">H1</strain>
    </source>
</reference>
<proteinExistence type="predicted"/>
<dbReference type="Proteomes" id="UP001293718">
    <property type="component" value="Unassembled WGS sequence"/>
</dbReference>
<evidence type="ECO:0000259" key="2">
    <source>
        <dbReference type="PROSITE" id="PS50112"/>
    </source>
</evidence>
<feature type="domain" description="PAS" evidence="2">
    <location>
        <begin position="174"/>
        <end position="215"/>
    </location>
</feature>
<accession>A0ABU5IM77</accession>
<keyword evidence="4" id="KW-1185">Reference proteome</keyword>
<dbReference type="InterPro" id="IPR025669">
    <property type="entry name" value="AAA_dom"/>
</dbReference>
<dbReference type="Gene3D" id="3.40.50.300">
    <property type="entry name" value="P-loop containing nucleotide triphosphate hydrolases"/>
    <property type="match status" value="1"/>
</dbReference>
<dbReference type="InterPro" id="IPR050678">
    <property type="entry name" value="DNA_Partitioning_ATPase"/>
</dbReference>
<gene>
    <name evidence="3" type="ORF">SM757_25775</name>
</gene>
<dbReference type="Pfam" id="PF13614">
    <property type="entry name" value="AAA_31"/>
    <property type="match status" value="1"/>
</dbReference>
<evidence type="ECO:0000313" key="4">
    <source>
        <dbReference type="Proteomes" id="UP001293718"/>
    </source>
</evidence>
<dbReference type="PROSITE" id="PS50112">
    <property type="entry name" value="PAS"/>
    <property type="match status" value="1"/>
</dbReference>
<dbReference type="EMBL" id="JAXOJX010000055">
    <property type="protein sequence ID" value="MDZ5459995.1"/>
    <property type="molecule type" value="Genomic_DNA"/>
</dbReference>
<sequence>MEVANERAAQGRTKDAVTTASSVSMEDLQQLGERVTNLNERIKQVIFRPEGMKAPPVFNAAQVAELCGQSYEKFKRLLQRAGERGLPTGAGKKAVSEEGASASRNRMFTLEDARAWVRAEGSMHHRAEGQQGAVITVGNFKGGVGKTVLSMSLAQGLSLRGYKVLCIDYDPQGSLTSLFGLTPTDFDAEETVMPLMLPRDREGARSTLQESIKASYWDGIDLVPGNSSLFAGEFFLPIRQQAALMKNSAEPNFLFLEVLENALRLGPRDEYDFIIIDTPPALSYLTMTTYWAADALLVPLPPEGLDFTSSGQFFSMMAELAGTDRGLASKVYSWIGVVPSKVDNTKLHTKEILKWMQDGFGRHLLNLEIPETAAVRVGGMSLNTVYDISKYVGSRKTLLRARDAYDKAVDLVEHMTRSTLWRNANPA</sequence>
<dbReference type="RefSeq" id="WP_322467590.1">
    <property type="nucleotide sequence ID" value="NZ_JAXOJX010000055.1"/>
</dbReference>
<comment type="caution">
    <text evidence="3">The sequence shown here is derived from an EMBL/GenBank/DDBJ whole genome shotgun (WGS) entry which is preliminary data.</text>
</comment>
<dbReference type="PANTHER" id="PTHR13696">
    <property type="entry name" value="P-LOOP CONTAINING NUCLEOSIDE TRIPHOSPHATE HYDROLASE"/>
    <property type="match status" value="1"/>
</dbReference>
<dbReference type="InterPro" id="IPR000014">
    <property type="entry name" value="PAS"/>
</dbReference>